<evidence type="ECO:0000256" key="12">
    <source>
        <dbReference type="ARBA" id="ARBA00022989"/>
    </source>
</evidence>
<evidence type="ECO:0000256" key="11">
    <source>
        <dbReference type="ARBA" id="ARBA00022840"/>
    </source>
</evidence>
<keyword evidence="11" id="KW-0067">ATP-binding</keyword>
<name>A0A7T8JTS9_CALRO</name>
<keyword evidence="12" id="KW-1133">Transmembrane helix</keyword>
<gene>
    <name evidence="19" type="ORF">FKW44_022912</name>
</gene>
<dbReference type="GO" id="GO:0007169">
    <property type="term" value="P:cell surface receptor protein tyrosine kinase signaling pathway"/>
    <property type="evidence" value="ECO:0007669"/>
    <property type="project" value="TreeGrafter"/>
</dbReference>
<evidence type="ECO:0000256" key="10">
    <source>
        <dbReference type="ARBA" id="ARBA00022777"/>
    </source>
</evidence>
<sequence length="183" mass="21362">MVYLSDRKYVHRDLASRNCLIDTSGTVKIADFGLSQRVSLSDYFRGDVSDNIPIRWMPLEAILHNKYTIESDIWAFGVLLWEIFSLALQPYYGLSNEEVIKFLKEGNLLNCPENTPKSIYKIMKSTWNTQPNMRPMFRILYRELETIEKELTILQRHFKSQKSIASVESMGRMTPQSHSHLPK</sequence>
<feature type="domain" description="Protein kinase" evidence="18">
    <location>
        <begin position="1"/>
        <end position="147"/>
    </location>
</feature>
<keyword evidence="5" id="KW-0597">Phosphoprotein</keyword>
<keyword evidence="20" id="KW-1185">Reference proteome</keyword>
<dbReference type="PANTHER" id="PTHR24416:SF317">
    <property type="entry name" value="MUSCLE, SKELETAL RECEPTOR TYROSINE-PROTEIN KINASE"/>
    <property type="match status" value="1"/>
</dbReference>
<evidence type="ECO:0000256" key="15">
    <source>
        <dbReference type="ARBA" id="ARBA00023170"/>
    </source>
</evidence>
<dbReference type="GO" id="GO:0030182">
    <property type="term" value="P:neuron differentiation"/>
    <property type="evidence" value="ECO:0007669"/>
    <property type="project" value="UniProtKB-ARBA"/>
</dbReference>
<dbReference type="GO" id="GO:0005524">
    <property type="term" value="F:ATP binding"/>
    <property type="evidence" value="ECO:0007669"/>
    <property type="project" value="UniProtKB-KW"/>
</dbReference>
<evidence type="ECO:0000256" key="5">
    <source>
        <dbReference type="ARBA" id="ARBA00022553"/>
    </source>
</evidence>
<evidence type="ECO:0000256" key="8">
    <source>
        <dbReference type="ARBA" id="ARBA00022729"/>
    </source>
</evidence>
<keyword evidence="9" id="KW-0547">Nucleotide-binding</keyword>
<dbReference type="InterPro" id="IPR008266">
    <property type="entry name" value="Tyr_kinase_AS"/>
</dbReference>
<accession>A0A7T8JTS9</accession>
<evidence type="ECO:0000256" key="4">
    <source>
        <dbReference type="ARBA" id="ARBA00022475"/>
    </source>
</evidence>
<evidence type="ECO:0000256" key="17">
    <source>
        <dbReference type="ARBA" id="ARBA00051243"/>
    </source>
</evidence>
<organism evidence="19 20">
    <name type="scientific">Caligus rogercresseyi</name>
    <name type="common">Sea louse</name>
    <dbReference type="NCBI Taxonomy" id="217165"/>
    <lineage>
        <taxon>Eukaryota</taxon>
        <taxon>Metazoa</taxon>
        <taxon>Ecdysozoa</taxon>
        <taxon>Arthropoda</taxon>
        <taxon>Crustacea</taxon>
        <taxon>Multicrustacea</taxon>
        <taxon>Hexanauplia</taxon>
        <taxon>Copepoda</taxon>
        <taxon>Siphonostomatoida</taxon>
        <taxon>Caligidae</taxon>
        <taxon>Caligus</taxon>
    </lineage>
</organism>
<dbReference type="AlphaFoldDB" id="A0A7T8JTS9"/>
<keyword evidence="14" id="KW-0829">Tyrosine-protein kinase</keyword>
<dbReference type="InterPro" id="IPR050122">
    <property type="entry name" value="RTK"/>
</dbReference>
<dbReference type="GO" id="GO:0050793">
    <property type="term" value="P:regulation of developmental process"/>
    <property type="evidence" value="ECO:0007669"/>
    <property type="project" value="UniProtKB-ARBA"/>
</dbReference>
<dbReference type="Pfam" id="PF07714">
    <property type="entry name" value="PK_Tyr_Ser-Thr"/>
    <property type="match status" value="1"/>
</dbReference>
<keyword evidence="4" id="KW-1003">Cell membrane</keyword>
<keyword evidence="16" id="KW-0325">Glycoprotein</keyword>
<evidence type="ECO:0000256" key="1">
    <source>
        <dbReference type="ARBA" id="ARBA00004162"/>
    </source>
</evidence>
<comment type="subcellular location">
    <subcellularLocation>
        <location evidence="1">Cell membrane</location>
        <topology evidence="1">Single-pass membrane protein</topology>
    </subcellularLocation>
    <subcellularLocation>
        <location evidence="2">Membrane</location>
        <topology evidence="2">Single-pass type I membrane protein</topology>
    </subcellularLocation>
</comment>
<dbReference type="SUPFAM" id="SSF56112">
    <property type="entry name" value="Protein kinase-like (PK-like)"/>
    <property type="match status" value="1"/>
</dbReference>
<keyword evidence="7" id="KW-0812">Transmembrane</keyword>
<dbReference type="Gene3D" id="1.10.510.10">
    <property type="entry name" value="Transferase(Phosphotransferase) domain 1"/>
    <property type="match status" value="1"/>
</dbReference>
<dbReference type="EMBL" id="CP045906">
    <property type="protein sequence ID" value="QQP34872.1"/>
    <property type="molecule type" value="Genomic_DNA"/>
</dbReference>
<evidence type="ECO:0000256" key="9">
    <source>
        <dbReference type="ARBA" id="ARBA00022741"/>
    </source>
</evidence>
<dbReference type="Proteomes" id="UP000595437">
    <property type="component" value="Chromosome 17"/>
</dbReference>
<dbReference type="PROSITE" id="PS00109">
    <property type="entry name" value="PROTEIN_KINASE_TYR"/>
    <property type="match status" value="1"/>
</dbReference>
<evidence type="ECO:0000256" key="2">
    <source>
        <dbReference type="ARBA" id="ARBA00004479"/>
    </source>
</evidence>
<keyword evidence="10" id="KW-0418">Kinase</keyword>
<dbReference type="GO" id="GO:0048468">
    <property type="term" value="P:cell development"/>
    <property type="evidence" value="ECO:0007669"/>
    <property type="project" value="UniProtKB-ARBA"/>
</dbReference>
<evidence type="ECO:0000256" key="14">
    <source>
        <dbReference type="ARBA" id="ARBA00023137"/>
    </source>
</evidence>
<dbReference type="GO" id="GO:0043235">
    <property type="term" value="C:receptor complex"/>
    <property type="evidence" value="ECO:0007669"/>
    <property type="project" value="TreeGrafter"/>
</dbReference>
<evidence type="ECO:0000256" key="3">
    <source>
        <dbReference type="ARBA" id="ARBA00022473"/>
    </source>
</evidence>
<reference evidence="20" key="1">
    <citation type="submission" date="2021-01" db="EMBL/GenBank/DDBJ databases">
        <title>Caligus Genome Assembly.</title>
        <authorList>
            <person name="Gallardo-Escarate C."/>
        </authorList>
    </citation>
    <scope>NUCLEOTIDE SEQUENCE [LARGE SCALE GENOMIC DNA]</scope>
</reference>
<dbReference type="InterPro" id="IPR011009">
    <property type="entry name" value="Kinase-like_dom_sf"/>
</dbReference>
<dbReference type="InterPro" id="IPR001245">
    <property type="entry name" value="Ser-Thr/Tyr_kinase_cat_dom"/>
</dbReference>
<proteinExistence type="predicted"/>
<protein>
    <recommendedName>
        <fullName evidence="18">Protein kinase domain-containing protein</fullName>
    </recommendedName>
</protein>
<dbReference type="PROSITE" id="PS50011">
    <property type="entry name" value="PROTEIN_KINASE_DOM"/>
    <property type="match status" value="1"/>
</dbReference>
<dbReference type="FunFam" id="1.10.510.10:FF:001512">
    <property type="entry name" value="Receptor tyrosine-protein kinase erbB-2"/>
    <property type="match status" value="1"/>
</dbReference>
<dbReference type="InterPro" id="IPR000719">
    <property type="entry name" value="Prot_kinase_dom"/>
</dbReference>
<dbReference type="PRINTS" id="PR00109">
    <property type="entry name" value="TYRKINASE"/>
</dbReference>
<dbReference type="PANTHER" id="PTHR24416">
    <property type="entry name" value="TYROSINE-PROTEIN KINASE RECEPTOR"/>
    <property type="match status" value="1"/>
</dbReference>
<keyword evidence="8" id="KW-0732">Signal</keyword>
<keyword evidence="15" id="KW-0675">Receptor</keyword>
<dbReference type="InterPro" id="IPR020635">
    <property type="entry name" value="Tyr_kinase_cat_dom"/>
</dbReference>
<keyword evidence="3" id="KW-0217">Developmental protein</keyword>
<evidence type="ECO:0000313" key="19">
    <source>
        <dbReference type="EMBL" id="QQP34872.1"/>
    </source>
</evidence>
<dbReference type="GO" id="GO:0051130">
    <property type="term" value="P:positive regulation of cellular component organization"/>
    <property type="evidence" value="ECO:0007669"/>
    <property type="project" value="UniProtKB-ARBA"/>
</dbReference>
<dbReference type="GO" id="GO:0005886">
    <property type="term" value="C:plasma membrane"/>
    <property type="evidence" value="ECO:0007669"/>
    <property type="project" value="UniProtKB-SubCell"/>
</dbReference>
<evidence type="ECO:0000256" key="7">
    <source>
        <dbReference type="ARBA" id="ARBA00022692"/>
    </source>
</evidence>
<dbReference type="GO" id="GO:0004714">
    <property type="term" value="F:transmembrane receptor protein tyrosine kinase activity"/>
    <property type="evidence" value="ECO:0007669"/>
    <property type="project" value="UniProtKB-EC"/>
</dbReference>
<dbReference type="SMART" id="SM00219">
    <property type="entry name" value="TyrKc"/>
    <property type="match status" value="1"/>
</dbReference>
<keyword evidence="13" id="KW-0472">Membrane</keyword>
<evidence type="ECO:0000256" key="16">
    <source>
        <dbReference type="ARBA" id="ARBA00023180"/>
    </source>
</evidence>
<evidence type="ECO:0000259" key="18">
    <source>
        <dbReference type="PROSITE" id="PS50011"/>
    </source>
</evidence>
<comment type="catalytic activity">
    <reaction evidence="17">
        <text>L-tyrosyl-[protein] + ATP = O-phospho-L-tyrosyl-[protein] + ADP + H(+)</text>
        <dbReference type="Rhea" id="RHEA:10596"/>
        <dbReference type="Rhea" id="RHEA-COMP:10136"/>
        <dbReference type="Rhea" id="RHEA-COMP:20101"/>
        <dbReference type="ChEBI" id="CHEBI:15378"/>
        <dbReference type="ChEBI" id="CHEBI:30616"/>
        <dbReference type="ChEBI" id="CHEBI:46858"/>
        <dbReference type="ChEBI" id="CHEBI:61978"/>
        <dbReference type="ChEBI" id="CHEBI:456216"/>
        <dbReference type="EC" id="2.7.10.1"/>
    </reaction>
</comment>
<evidence type="ECO:0000256" key="6">
    <source>
        <dbReference type="ARBA" id="ARBA00022679"/>
    </source>
</evidence>
<dbReference type="GO" id="GO:0017147">
    <property type="term" value="F:Wnt-protein binding"/>
    <property type="evidence" value="ECO:0007669"/>
    <property type="project" value="TreeGrafter"/>
</dbReference>
<keyword evidence="6" id="KW-0808">Transferase</keyword>
<evidence type="ECO:0000313" key="20">
    <source>
        <dbReference type="Proteomes" id="UP000595437"/>
    </source>
</evidence>
<evidence type="ECO:0000256" key="13">
    <source>
        <dbReference type="ARBA" id="ARBA00023136"/>
    </source>
</evidence>
<dbReference type="OrthoDB" id="3256376at2759"/>